<sequence>MVPNAEPANENRQMANLDIWRNQQDMRNGVAENPLSIKESGLRKMT</sequence>
<dbReference type="Proteomes" id="UP000044377">
    <property type="component" value="Unassembled WGS sequence"/>
</dbReference>
<name>A0A0G4K0J3_9GAMM</name>
<gene>
    <name evidence="1" type="ORF">BN1221_04123c</name>
</gene>
<proteinExistence type="predicted"/>
<dbReference type="EMBL" id="CGIG01000001">
    <property type="protein sequence ID" value="CPR20080.1"/>
    <property type="molecule type" value="Genomic_DNA"/>
</dbReference>
<organism evidence="1 2">
    <name type="scientific">Brenneria goodwinii</name>
    <dbReference type="NCBI Taxonomy" id="1109412"/>
    <lineage>
        <taxon>Bacteria</taxon>
        <taxon>Pseudomonadati</taxon>
        <taxon>Pseudomonadota</taxon>
        <taxon>Gammaproteobacteria</taxon>
        <taxon>Enterobacterales</taxon>
        <taxon>Pectobacteriaceae</taxon>
        <taxon>Brenneria</taxon>
    </lineage>
</organism>
<dbReference type="AlphaFoldDB" id="A0A0G4K0J3"/>
<evidence type="ECO:0000313" key="1">
    <source>
        <dbReference type="EMBL" id="CPR20080.1"/>
    </source>
</evidence>
<evidence type="ECO:0000313" key="2">
    <source>
        <dbReference type="Proteomes" id="UP000044377"/>
    </source>
</evidence>
<reference evidence="2" key="1">
    <citation type="submission" date="2015-01" db="EMBL/GenBank/DDBJ databases">
        <authorList>
            <person name="Paterson Steve"/>
        </authorList>
    </citation>
    <scope>NUCLEOTIDE SEQUENCE [LARGE SCALE GENOMIC DNA]</scope>
    <source>
        <strain evidence="2">OBR1</strain>
    </source>
</reference>
<accession>A0A0G4K0J3</accession>
<protein>
    <submittedName>
        <fullName evidence="1">Uncharacterized protein</fullName>
    </submittedName>
</protein>
<keyword evidence="2" id="KW-1185">Reference proteome</keyword>